<dbReference type="NCBIfam" id="TIGR03954">
    <property type="entry name" value="integ_memb_HG"/>
    <property type="match status" value="1"/>
</dbReference>
<keyword evidence="5 6" id="KW-0472">Membrane</keyword>
<evidence type="ECO:0000256" key="3">
    <source>
        <dbReference type="ARBA" id="ARBA00022692"/>
    </source>
</evidence>
<dbReference type="Proteomes" id="UP000599074">
    <property type="component" value="Unassembled WGS sequence"/>
</dbReference>
<sequence>MESALKRFRVAAYVVGVFLLILTLVAMPMKYLGDDKTLIAIVGPIHGFLYMVYLVVAFHLAALARWPFKYTLGVLLAGTIPFLSFVAERKVTHRVQAAQAAAGAEPVRSSSAAR</sequence>
<feature type="transmembrane region" description="Helical" evidence="6">
    <location>
        <begin position="12"/>
        <end position="32"/>
    </location>
</feature>
<accession>A0A8J3TBS8</accession>
<reference evidence="8" key="1">
    <citation type="submission" date="2021-01" db="EMBL/GenBank/DDBJ databases">
        <title>Whole genome shotgun sequence of Planosporangium mesophilum NBRC 109066.</title>
        <authorList>
            <person name="Komaki H."/>
            <person name="Tamura T."/>
        </authorList>
    </citation>
    <scope>NUCLEOTIDE SEQUENCE</scope>
    <source>
        <strain evidence="8">NBRC 109066</strain>
    </source>
</reference>
<dbReference type="GO" id="GO:0005886">
    <property type="term" value="C:plasma membrane"/>
    <property type="evidence" value="ECO:0007669"/>
    <property type="project" value="UniProtKB-SubCell"/>
</dbReference>
<dbReference type="AlphaFoldDB" id="A0A8J3TBS8"/>
<evidence type="ECO:0000259" key="7">
    <source>
        <dbReference type="Pfam" id="PF12823"/>
    </source>
</evidence>
<dbReference type="InterPro" id="IPR023845">
    <property type="entry name" value="DUF3817_TM"/>
</dbReference>
<evidence type="ECO:0000313" key="8">
    <source>
        <dbReference type="EMBL" id="GII22967.1"/>
    </source>
</evidence>
<dbReference type="RefSeq" id="WP_168115499.1">
    <property type="nucleotide sequence ID" value="NZ_BOON01000023.1"/>
</dbReference>
<evidence type="ECO:0000256" key="5">
    <source>
        <dbReference type="ARBA" id="ARBA00023136"/>
    </source>
</evidence>
<feature type="transmembrane region" description="Helical" evidence="6">
    <location>
        <begin position="38"/>
        <end position="63"/>
    </location>
</feature>
<proteinExistence type="predicted"/>
<keyword evidence="3 6" id="KW-0812">Transmembrane</keyword>
<evidence type="ECO:0000256" key="1">
    <source>
        <dbReference type="ARBA" id="ARBA00004651"/>
    </source>
</evidence>
<comment type="subcellular location">
    <subcellularLocation>
        <location evidence="1">Cell membrane</location>
        <topology evidence="1">Multi-pass membrane protein</topology>
    </subcellularLocation>
</comment>
<protein>
    <submittedName>
        <fullName evidence="8">Membrane protein</fullName>
    </submittedName>
</protein>
<evidence type="ECO:0000256" key="4">
    <source>
        <dbReference type="ARBA" id="ARBA00022989"/>
    </source>
</evidence>
<keyword evidence="4 6" id="KW-1133">Transmembrane helix</keyword>
<feature type="transmembrane region" description="Helical" evidence="6">
    <location>
        <begin position="70"/>
        <end position="87"/>
    </location>
</feature>
<keyword evidence="2" id="KW-1003">Cell membrane</keyword>
<dbReference type="PANTHER" id="PTHR40077">
    <property type="entry name" value="MEMBRANE PROTEIN-RELATED"/>
    <property type="match status" value="1"/>
</dbReference>
<gene>
    <name evidence="8" type="ORF">Pme01_25640</name>
</gene>
<organism evidence="8 9">
    <name type="scientific">Planosporangium mesophilum</name>
    <dbReference type="NCBI Taxonomy" id="689768"/>
    <lineage>
        <taxon>Bacteria</taxon>
        <taxon>Bacillati</taxon>
        <taxon>Actinomycetota</taxon>
        <taxon>Actinomycetes</taxon>
        <taxon>Micromonosporales</taxon>
        <taxon>Micromonosporaceae</taxon>
        <taxon>Planosporangium</taxon>
    </lineage>
</organism>
<comment type="caution">
    <text evidence="8">The sequence shown here is derived from an EMBL/GenBank/DDBJ whole genome shotgun (WGS) entry which is preliminary data.</text>
</comment>
<evidence type="ECO:0000256" key="2">
    <source>
        <dbReference type="ARBA" id="ARBA00022475"/>
    </source>
</evidence>
<evidence type="ECO:0000256" key="6">
    <source>
        <dbReference type="SAM" id="Phobius"/>
    </source>
</evidence>
<feature type="domain" description="DUF3817" evidence="7">
    <location>
        <begin position="5"/>
        <end position="92"/>
    </location>
</feature>
<evidence type="ECO:0000313" key="9">
    <source>
        <dbReference type="Proteomes" id="UP000599074"/>
    </source>
</evidence>
<dbReference type="EMBL" id="BOON01000023">
    <property type="protein sequence ID" value="GII22967.1"/>
    <property type="molecule type" value="Genomic_DNA"/>
</dbReference>
<dbReference type="Pfam" id="PF12823">
    <property type="entry name" value="DUF3817"/>
    <property type="match status" value="1"/>
</dbReference>
<name>A0A8J3TBS8_9ACTN</name>
<keyword evidence="9" id="KW-1185">Reference proteome</keyword>
<dbReference type="PANTHER" id="PTHR40077:SF2">
    <property type="entry name" value="MEMBRANE PROTEIN"/>
    <property type="match status" value="1"/>
</dbReference>